<proteinExistence type="predicted"/>
<comment type="caution">
    <text evidence="1">The sequence shown here is derived from an EMBL/GenBank/DDBJ whole genome shotgun (WGS) entry which is preliminary data.</text>
</comment>
<protein>
    <submittedName>
        <fullName evidence="1">Uncharacterized protein</fullName>
    </submittedName>
</protein>
<sequence length="171" mass="17754">MAACSGNGGKGPEAQAAADTTPALACPKVSIPDETREVTQFRGGGARDMTDVVSRAAVLQYDGGCEFDDAGVTVNLNLLLGAERGPAARDAQGAYQYFVAITDPAGRIIGKQQFDTTIAFSPNVGKGTSAEELVQKIPLAKGATAAGYGILVGFQLTPEQLAFNRDPRKSF</sequence>
<evidence type="ECO:0000313" key="1">
    <source>
        <dbReference type="EMBL" id="GEO42067.1"/>
    </source>
</evidence>
<organism evidence="1 2">
    <name type="scientific">Skermanella aerolata</name>
    <dbReference type="NCBI Taxonomy" id="393310"/>
    <lineage>
        <taxon>Bacteria</taxon>
        <taxon>Pseudomonadati</taxon>
        <taxon>Pseudomonadota</taxon>
        <taxon>Alphaproteobacteria</taxon>
        <taxon>Rhodospirillales</taxon>
        <taxon>Azospirillaceae</taxon>
        <taxon>Skermanella</taxon>
    </lineage>
</organism>
<reference evidence="1 2" key="1">
    <citation type="submission" date="2019-07" db="EMBL/GenBank/DDBJ databases">
        <title>Whole genome shotgun sequence of Skermanella aerolata NBRC 106429.</title>
        <authorList>
            <person name="Hosoyama A."/>
            <person name="Uohara A."/>
            <person name="Ohji S."/>
            <person name="Ichikawa N."/>
        </authorList>
    </citation>
    <scope>NUCLEOTIDE SEQUENCE [LARGE SCALE GENOMIC DNA]</scope>
    <source>
        <strain evidence="1 2">NBRC 106429</strain>
    </source>
</reference>
<gene>
    <name evidence="1" type="ORF">SAE02_62150</name>
</gene>
<evidence type="ECO:0000313" key="2">
    <source>
        <dbReference type="Proteomes" id="UP000321523"/>
    </source>
</evidence>
<dbReference type="RefSeq" id="WP_244619703.1">
    <property type="nucleotide sequence ID" value="NZ_BJYZ01000035.1"/>
</dbReference>
<keyword evidence="2" id="KW-1185">Reference proteome</keyword>
<dbReference type="Proteomes" id="UP000321523">
    <property type="component" value="Unassembled WGS sequence"/>
</dbReference>
<name>A0A512E009_9PROT</name>
<accession>A0A512E009</accession>
<dbReference type="EMBL" id="BJYZ01000035">
    <property type="protein sequence ID" value="GEO42067.1"/>
    <property type="molecule type" value="Genomic_DNA"/>
</dbReference>
<dbReference type="AlphaFoldDB" id="A0A512E009"/>